<dbReference type="GO" id="GO:0019286">
    <property type="term" value="P:glycine betaine biosynthetic process from glycine"/>
    <property type="evidence" value="ECO:0007669"/>
    <property type="project" value="UniProtKB-ARBA"/>
</dbReference>
<name>A0A0S2TCP8_9GAMM</name>
<evidence type="ECO:0000256" key="2">
    <source>
        <dbReference type="ARBA" id="ARBA00022679"/>
    </source>
</evidence>
<dbReference type="Proteomes" id="UP000055136">
    <property type="component" value="Chromosome"/>
</dbReference>
<dbReference type="SUPFAM" id="SSF53335">
    <property type="entry name" value="S-adenosyl-L-methionine-dependent methyltransferases"/>
    <property type="match status" value="1"/>
</dbReference>
<protein>
    <submittedName>
        <fullName evidence="6">Methyltransferase</fullName>
    </submittedName>
</protein>
<sequence>MSSQYSDAVNTAREYYNSEDADNFYAIIWGGEDIHIGLYQSDDESIPEASHRTVRHMAEKTKLTPQDKVLDIGSGYGGLARYLAETFGCSVVALNLSEKENERARKLNKERGLDDKIEVVDGSFENIPAEDKAFDVIFSQDAILHSGQREKVLQEVARVLKPGGKFIFTDPMAADDCPAGVLEPILNRIHLSSLGSPAFYRETAAKFGMKELNFEELTHQLVNHYSRVLQETEKHEAELTKKVDKAYVERMKTGLGHWINGGKNGHLAWGFFVFEKEA</sequence>
<feature type="domain" description="Methyltransferase type 11" evidence="5">
    <location>
        <begin position="70"/>
        <end position="168"/>
    </location>
</feature>
<gene>
    <name evidence="6" type="ORF">Tel_06785</name>
</gene>
<dbReference type="AlphaFoldDB" id="A0A0S2TCP8"/>
<dbReference type="InterPro" id="IPR029063">
    <property type="entry name" value="SAM-dependent_MTases_sf"/>
</dbReference>
<evidence type="ECO:0000256" key="3">
    <source>
        <dbReference type="ARBA" id="ARBA00022691"/>
    </source>
</evidence>
<comment type="pathway">
    <text evidence="4">Amine and polyamine biosynthesis; betaine biosynthesis via glycine pathway; betaine from glycine: step 3/3.</text>
</comment>
<dbReference type="PANTHER" id="PTHR44068">
    <property type="entry name" value="ZGC:194242"/>
    <property type="match status" value="1"/>
</dbReference>
<keyword evidence="1 6" id="KW-0489">Methyltransferase</keyword>
<reference evidence="6" key="1">
    <citation type="submission" date="2015-10" db="EMBL/GenBank/DDBJ databases">
        <title>Description of Candidatus Tenderia electrophaga gen. nov, sp. nov., an Uncultivated Electroautotroph from a Biocathode Enrichment.</title>
        <authorList>
            <person name="Eddie B.J."/>
            <person name="Malanoski A.P."/>
            <person name="Wang Z."/>
            <person name="Hall R.J."/>
            <person name="Oh S.D."/>
            <person name="Heiner C."/>
            <person name="Lin B."/>
            <person name="Strycharz-Glaven S.M."/>
        </authorList>
    </citation>
    <scope>NUCLEOTIDE SEQUENCE [LARGE SCALE GENOMIC DNA]</scope>
    <source>
        <strain evidence="6">NRL1</strain>
    </source>
</reference>
<dbReference type="PANTHER" id="PTHR44068:SF11">
    <property type="entry name" value="GERANYL DIPHOSPHATE 2-C-METHYLTRANSFERASE"/>
    <property type="match status" value="1"/>
</dbReference>
<dbReference type="InterPro" id="IPR013216">
    <property type="entry name" value="Methyltransf_11"/>
</dbReference>
<keyword evidence="7" id="KW-1185">Reference proteome</keyword>
<keyword evidence="3" id="KW-0949">S-adenosyl-L-methionine</keyword>
<keyword evidence="2" id="KW-0808">Transferase</keyword>
<dbReference type="Pfam" id="PF08241">
    <property type="entry name" value="Methyltransf_11"/>
    <property type="match status" value="1"/>
</dbReference>
<dbReference type="EMBL" id="CP013099">
    <property type="protein sequence ID" value="ALP52884.1"/>
    <property type="molecule type" value="Genomic_DNA"/>
</dbReference>
<evidence type="ECO:0000313" key="6">
    <source>
        <dbReference type="EMBL" id="ALP52884.1"/>
    </source>
</evidence>
<dbReference type="KEGG" id="tee:Tel_06785"/>
<proteinExistence type="predicted"/>
<evidence type="ECO:0000256" key="1">
    <source>
        <dbReference type="ARBA" id="ARBA00022603"/>
    </source>
</evidence>
<dbReference type="GO" id="GO:0032259">
    <property type="term" value="P:methylation"/>
    <property type="evidence" value="ECO:0007669"/>
    <property type="project" value="UniProtKB-KW"/>
</dbReference>
<evidence type="ECO:0000256" key="4">
    <source>
        <dbReference type="ARBA" id="ARBA00060542"/>
    </source>
</evidence>
<evidence type="ECO:0000313" key="7">
    <source>
        <dbReference type="Proteomes" id="UP000055136"/>
    </source>
</evidence>
<dbReference type="STRING" id="1748243.Tel_06785"/>
<accession>A0A0S2TCP8</accession>
<dbReference type="InterPro" id="IPR050447">
    <property type="entry name" value="Erg6_SMT_methyltransf"/>
</dbReference>
<organism evidence="6 7">
    <name type="scientific">Candidatus Tenderia electrophaga</name>
    <dbReference type="NCBI Taxonomy" id="1748243"/>
    <lineage>
        <taxon>Bacteria</taxon>
        <taxon>Pseudomonadati</taxon>
        <taxon>Pseudomonadota</taxon>
        <taxon>Gammaproteobacteria</taxon>
        <taxon>Candidatus Tenderiales</taxon>
        <taxon>Candidatus Tenderiaceae</taxon>
        <taxon>Candidatus Tenderia</taxon>
    </lineage>
</organism>
<dbReference type="Gene3D" id="3.40.50.150">
    <property type="entry name" value="Vaccinia Virus protein VP39"/>
    <property type="match status" value="1"/>
</dbReference>
<dbReference type="CDD" id="cd02440">
    <property type="entry name" value="AdoMet_MTases"/>
    <property type="match status" value="1"/>
</dbReference>
<dbReference type="GO" id="GO:0052729">
    <property type="term" value="F:dimethylglycine N-methyltransferase activity"/>
    <property type="evidence" value="ECO:0007669"/>
    <property type="project" value="UniProtKB-ARBA"/>
</dbReference>
<evidence type="ECO:0000259" key="5">
    <source>
        <dbReference type="Pfam" id="PF08241"/>
    </source>
</evidence>
<dbReference type="FunFam" id="3.40.50.150:FF:000461">
    <property type="entry name" value="Sarcosine/dimethylglycine N-methyltransferase"/>
    <property type="match status" value="1"/>
</dbReference>